<protein>
    <submittedName>
        <fullName evidence="1">Uncharacterized protein</fullName>
    </submittedName>
</protein>
<name>A0ACC0WWE2_9STRA</name>
<keyword evidence="2" id="KW-1185">Reference proteome</keyword>
<comment type="caution">
    <text evidence="1">The sequence shown here is derived from an EMBL/GenBank/DDBJ whole genome shotgun (WGS) entry which is preliminary data.</text>
</comment>
<proteinExistence type="predicted"/>
<evidence type="ECO:0000313" key="2">
    <source>
        <dbReference type="Proteomes" id="UP001163321"/>
    </source>
</evidence>
<sequence>MHDQNDDGSAETHSNLGKLTNLAYGFGRMVKKQAIAAVERVGAAPATSVTMAELDEYAAVLCLFCNSTRNIGKSVRTQLEISFT</sequence>
<gene>
    <name evidence="1" type="ORF">PsorP6_000789</name>
</gene>
<evidence type="ECO:0000313" key="1">
    <source>
        <dbReference type="EMBL" id="KAI9922877.1"/>
    </source>
</evidence>
<dbReference type="EMBL" id="CM047580">
    <property type="protein sequence ID" value="KAI9922877.1"/>
    <property type="molecule type" value="Genomic_DNA"/>
</dbReference>
<dbReference type="Proteomes" id="UP001163321">
    <property type="component" value="Chromosome 1"/>
</dbReference>
<organism evidence="1 2">
    <name type="scientific">Peronosclerospora sorghi</name>
    <dbReference type="NCBI Taxonomy" id="230839"/>
    <lineage>
        <taxon>Eukaryota</taxon>
        <taxon>Sar</taxon>
        <taxon>Stramenopiles</taxon>
        <taxon>Oomycota</taxon>
        <taxon>Peronosporomycetes</taxon>
        <taxon>Peronosporales</taxon>
        <taxon>Peronosporaceae</taxon>
        <taxon>Peronosclerospora</taxon>
    </lineage>
</organism>
<reference evidence="1 2" key="1">
    <citation type="journal article" date="2022" name="bioRxiv">
        <title>The genome of the oomycete Peronosclerospora sorghi, a cosmopolitan pathogen of maize and sorghum, is inflated with dispersed pseudogenes.</title>
        <authorList>
            <person name="Fletcher K."/>
            <person name="Martin F."/>
            <person name="Isakeit T."/>
            <person name="Cavanaugh K."/>
            <person name="Magill C."/>
            <person name="Michelmore R."/>
        </authorList>
    </citation>
    <scope>NUCLEOTIDE SEQUENCE [LARGE SCALE GENOMIC DNA]</scope>
    <source>
        <strain evidence="1">P6</strain>
    </source>
</reference>
<accession>A0ACC0WWE2</accession>